<dbReference type="EMBL" id="RKST01000001">
    <property type="protein sequence ID" value="RUM99801.1"/>
    <property type="molecule type" value="Genomic_DNA"/>
</dbReference>
<dbReference type="InterPro" id="IPR012338">
    <property type="entry name" value="Beta-lactam/transpept-like"/>
</dbReference>
<dbReference type="SUPFAM" id="SSF56601">
    <property type="entry name" value="beta-lactamase/transpeptidase-like"/>
    <property type="match status" value="1"/>
</dbReference>
<dbReference type="Proteomes" id="UP000281647">
    <property type="component" value="Unassembled WGS sequence"/>
</dbReference>
<dbReference type="InterPro" id="IPR001466">
    <property type="entry name" value="Beta-lactam-related"/>
</dbReference>
<name>A0A432VCA4_9HYPH</name>
<dbReference type="GO" id="GO:0016787">
    <property type="term" value="F:hydrolase activity"/>
    <property type="evidence" value="ECO:0007669"/>
    <property type="project" value="UniProtKB-KW"/>
</dbReference>
<keyword evidence="2" id="KW-0378">Hydrolase</keyword>
<dbReference type="AlphaFoldDB" id="A0A432VCA4"/>
<feature type="domain" description="Beta-lactamase-related" evidence="1">
    <location>
        <begin position="167"/>
        <end position="439"/>
    </location>
</feature>
<sequence length="463" mass="48738">MRVLRTSAKWLAAAVLLVITGIGLWLYVAPPALIQVGSNYAAKIVCSNVFVAGRNAAEVLKVDVQAPGHPLLRLMSVSVDPEAGTVKAGLFGLFGGGLAVARDNGGCATVPDGDLEAARAFAQEPPAEVVADPEALWPQGEHVQPSQDPALAAVLDDAGLTGPGMRAVVVVKDGRIVGERYGDGFSASTPLLGWSMTKTVNAALVGTLIRDGKMSLEAKGLFESWKADRRAQISLADLMAMSSGLAFNEDYGDVTDVTRMLYLEPDMASFAADKPLSGEPGKVWSYSSGTAALLSKLWQDAVGDPDRALAWPRAALFDPLGMASAIFETDARGTFAGSSYLYATARDWARFGQFLLDDGAWNGRQLLPSGFVAWMHEAAPASNDEYGRGQVWLHGPTGPGPVGADPDGGIDLPNDAYWMLGHDGQSTAIIPSHRLVVLRLGLTPSKIGYKPQALVAALVAALE</sequence>
<evidence type="ECO:0000313" key="2">
    <source>
        <dbReference type="EMBL" id="RUM99801.1"/>
    </source>
</evidence>
<evidence type="ECO:0000313" key="3">
    <source>
        <dbReference type="Proteomes" id="UP000281647"/>
    </source>
</evidence>
<dbReference type="PANTHER" id="PTHR43283:SF7">
    <property type="entry name" value="BETA-LACTAMASE-RELATED DOMAIN-CONTAINING PROTEIN"/>
    <property type="match status" value="1"/>
</dbReference>
<reference evidence="2 3" key="1">
    <citation type="submission" date="2018-11" db="EMBL/GenBank/DDBJ databases">
        <title>Pseudaminobacter arsenicus sp. nov., an arsenic-resistant bacterium isolated from arsenic-rich aquifers.</title>
        <authorList>
            <person name="Mu Y."/>
        </authorList>
    </citation>
    <scope>NUCLEOTIDE SEQUENCE [LARGE SCALE GENOMIC DNA]</scope>
    <source>
        <strain evidence="2 3">CB3</strain>
    </source>
</reference>
<protein>
    <submittedName>
        <fullName evidence="2">Class C beta-lactamase-related serine hydrolase</fullName>
    </submittedName>
</protein>
<dbReference type="InterPro" id="IPR050789">
    <property type="entry name" value="Diverse_Enzym_Activities"/>
</dbReference>
<dbReference type="Gene3D" id="3.40.710.10">
    <property type="entry name" value="DD-peptidase/beta-lactamase superfamily"/>
    <property type="match status" value="1"/>
</dbReference>
<gene>
    <name evidence="2" type="ORF">EET67_02645</name>
</gene>
<dbReference type="PANTHER" id="PTHR43283">
    <property type="entry name" value="BETA-LACTAMASE-RELATED"/>
    <property type="match status" value="1"/>
</dbReference>
<organism evidence="2 3">
    <name type="scientific">Borborobacter arsenicus</name>
    <dbReference type="NCBI Taxonomy" id="1851146"/>
    <lineage>
        <taxon>Bacteria</taxon>
        <taxon>Pseudomonadati</taxon>
        <taxon>Pseudomonadota</taxon>
        <taxon>Alphaproteobacteria</taxon>
        <taxon>Hyphomicrobiales</taxon>
        <taxon>Phyllobacteriaceae</taxon>
        <taxon>Borborobacter</taxon>
    </lineage>
</organism>
<accession>A0A432VCA4</accession>
<dbReference type="OrthoDB" id="9814204at2"/>
<dbReference type="RefSeq" id="WP_128626038.1">
    <property type="nucleotide sequence ID" value="NZ_RKST01000001.1"/>
</dbReference>
<comment type="caution">
    <text evidence="2">The sequence shown here is derived from an EMBL/GenBank/DDBJ whole genome shotgun (WGS) entry which is preliminary data.</text>
</comment>
<evidence type="ECO:0000259" key="1">
    <source>
        <dbReference type="Pfam" id="PF00144"/>
    </source>
</evidence>
<keyword evidence="3" id="KW-1185">Reference proteome</keyword>
<proteinExistence type="predicted"/>
<dbReference type="Pfam" id="PF00144">
    <property type="entry name" value="Beta-lactamase"/>
    <property type="match status" value="1"/>
</dbReference>